<keyword evidence="10 12" id="KW-0012">Acyltransferase</keyword>
<dbReference type="AlphaFoldDB" id="A0A502FQK0"/>
<evidence type="ECO:0000259" key="14">
    <source>
        <dbReference type="Pfam" id="PF08545"/>
    </source>
</evidence>
<evidence type="ECO:0000259" key="13">
    <source>
        <dbReference type="Pfam" id="PF08541"/>
    </source>
</evidence>
<evidence type="ECO:0000256" key="7">
    <source>
        <dbReference type="ARBA" id="ARBA00023098"/>
    </source>
</evidence>
<accession>A0A502FQK0</accession>
<keyword evidence="7 12" id="KW-0443">Lipid metabolism</keyword>
<organism evidence="15 16">
    <name type="scientific">Sphingomonas glacialis</name>
    <dbReference type="NCBI Taxonomy" id="658225"/>
    <lineage>
        <taxon>Bacteria</taxon>
        <taxon>Pseudomonadati</taxon>
        <taxon>Pseudomonadota</taxon>
        <taxon>Alphaproteobacteria</taxon>
        <taxon>Sphingomonadales</taxon>
        <taxon>Sphingomonadaceae</taxon>
        <taxon>Sphingomonas</taxon>
    </lineage>
</organism>
<feature type="domain" description="Beta-ketoacyl-[acyl-carrier-protein] synthase III N-terminal" evidence="14">
    <location>
        <begin position="108"/>
        <end position="192"/>
    </location>
</feature>
<dbReference type="GO" id="GO:0004315">
    <property type="term" value="F:3-oxoacyl-[acyl-carrier-protein] synthase activity"/>
    <property type="evidence" value="ECO:0007669"/>
    <property type="project" value="InterPro"/>
</dbReference>
<evidence type="ECO:0000256" key="2">
    <source>
        <dbReference type="ARBA" id="ARBA00008642"/>
    </source>
</evidence>
<keyword evidence="5 12" id="KW-0808">Transferase</keyword>
<keyword evidence="12" id="KW-0963">Cytoplasm</keyword>
<evidence type="ECO:0000256" key="3">
    <source>
        <dbReference type="ARBA" id="ARBA00012333"/>
    </source>
</evidence>
<comment type="caution">
    <text evidence="15">The sequence shown here is derived from an EMBL/GenBank/DDBJ whole genome shotgun (WGS) entry which is preliminary data.</text>
</comment>
<evidence type="ECO:0000313" key="16">
    <source>
        <dbReference type="Proteomes" id="UP000319931"/>
    </source>
</evidence>
<evidence type="ECO:0000313" key="15">
    <source>
        <dbReference type="EMBL" id="TPG51700.1"/>
    </source>
</evidence>
<feature type="active site" evidence="12">
    <location>
        <position position="282"/>
    </location>
</feature>
<sequence>MSVRSVIIGTGSALPARRVSNAELAETVDTSDEWIVERTGIRFRHIASPDETTATLAADACRAALGSAGISAHEIDLIVLATATPDQTFPSSATKVQAMLGIDDCVAFDVAAVCSGFLYALQVADSMLRSGAAKRALVIGAETFSRILDWEDRTTCVLFGDGAGAVVLEAQDTHDTGNEGRGILAMRLHADGRHNEMLYVDGGPSTTGTVGKVRMKGREVFRHAVVNLAAVMTETLERAGLTAADVDWVVPHQANARILDATARKLHLAPERVIVTVDQHANTSAASVPLALDTAVKDGRIAQGDLIVLEAMGGGFTWGAAVIRF</sequence>
<comment type="subcellular location">
    <subcellularLocation>
        <location evidence="12">Cytoplasm</location>
    </subcellularLocation>
</comment>
<dbReference type="Pfam" id="PF08541">
    <property type="entry name" value="ACP_syn_III_C"/>
    <property type="match status" value="1"/>
</dbReference>
<dbReference type="HAMAP" id="MF_01815">
    <property type="entry name" value="FabH"/>
    <property type="match status" value="1"/>
</dbReference>
<dbReference type="CDD" id="cd00830">
    <property type="entry name" value="KAS_III"/>
    <property type="match status" value="1"/>
</dbReference>
<evidence type="ECO:0000256" key="12">
    <source>
        <dbReference type="HAMAP-Rule" id="MF_01815"/>
    </source>
</evidence>
<dbReference type="GO" id="GO:0005737">
    <property type="term" value="C:cytoplasm"/>
    <property type="evidence" value="ECO:0007669"/>
    <property type="project" value="UniProtKB-SubCell"/>
</dbReference>
<comment type="similarity">
    <text evidence="2 12">Belongs to the thiolase-like superfamily. FabH family.</text>
</comment>
<dbReference type="InterPro" id="IPR013751">
    <property type="entry name" value="ACP_syn_III_N"/>
</dbReference>
<keyword evidence="16" id="KW-1185">Reference proteome</keyword>
<name>A0A502FQK0_9SPHN</name>
<comment type="domain">
    <text evidence="12">The last Arg residue of the ACP-binding site is essential for the weak association between ACP/AcpP and FabH.</text>
</comment>
<dbReference type="Proteomes" id="UP000319931">
    <property type="component" value="Unassembled WGS sequence"/>
</dbReference>
<dbReference type="PANTHER" id="PTHR43091:SF1">
    <property type="entry name" value="BETA-KETOACYL-[ACYL-CARRIER-PROTEIN] SYNTHASE III, CHLOROPLASTIC"/>
    <property type="match status" value="1"/>
</dbReference>
<comment type="catalytic activity">
    <reaction evidence="11">
        <text>malonyl-[ACP] + acetyl-CoA + H(+) = 3-oxobutanoyl-[ACP] + CO2 + CoA</text>
        <dbReference type="Rhea" id="RHEA:12080"/>
        <dbReference type="Rhea" id="RHEA-COMP:9623"/>
        <dbReference type="Rhea" id="RHEA-COMP:9625"/>
        <dbReference type="ChEBI" id="CHEBI:15378"/>
        <dbReference type="ChEBI" id="CHEBI:16526"/>
        <dbReference type="ChEBI" id="CHEBI:57287"/>
        <dbReference type="ChEBI" id="CHEBI:57288"/>
        <dbReference type="ChEBI" id="CHEBI:78449"/>
        <dbReference type="ChEBI" id="CHEBI:78450"/>
        <dbReference type="EC" id="2.3.1.180"/>
    </reaction>
    <physiologicalReaction direction="left-to-right" evidence="11">
        <dbReference type="Rhea" id="RHEA:12081"/>
    </physiologicalReaction>
</comment>
<dbReference type="UniPathway" id="UPA00094"/>
<proteinExistence type="inferred from homology"/>
<evidence type="ECO:0000256" key="9">
    <source>
        <dbReference type="ARBA" id="ARBA00023268"/>
    </source>
</evidence>
<dbReference type="InterPro" id="IPR016039">
    <property type="entry name" value="Thiolase-like"/>
</dbReference>
<dbReference type="NCBIfam" id="TIGR00747">
    <property type="entry name" value="fabH"/>
    <property type="match status" value="1"/>
</dbReference>
<keyword evidence="8 12" id="KW-0275">Fatty acid biosynthesis</keyword>
<keyword evidence="4 12" id="KW-0444">Lipid biosynthesis</keyword>
<feature type="region of interest" description="ACP-binding" evidence="12">
    <location>
        <begin position="253"/>
        <end position="257"/>
    </location>
</feature>
<dbReference type="RefSeq" id="WP_140851464.1">
    <property type="nucleotide sequence ID" value="NZ_RCZC01000005.1"/>
</dbReference>
<keyword evidence="9 12" id="KW-0511">Multifunctional enzyme</keyword>
<evidence type="ECO:0000256" key="10">
    <source>
        <dbReference type="ARBA" id="ARBA00023315"/>
    </source>
</evidence>
<evidence type="ECO:0000256" key="1">
    <source>
        <dbReference type="ARBA" id="ARBA00005194"/>
    </source>
</evidence>
<dbReference type="EC" id="2.3.1.180" evidence="3 12"/>
<dbReference type="Pfam" id="PF08545">
    <property type="entry name" value="ACP_syn_III"/>
    <property type="match status" value="1"/>
</dbReference>
<dbReference type="InterPro" id="IPR013747">
    <property type="entry name" value="ACP_syn_III_C"/>
</dbReference>
<dbReference type="FunFam" id="3.40.47.10:FF:000004">
    <property type="entry name" value="3-oxoacyl-[acyl-carrier-protein] synthase 3"/>
    <property type="match status" value="1"/>
</dbReference>
<feature type="domain" description="Beta-ketoacyl-[acyl-carrier-protein] synthase III C-terminal" evidence="13">
    <location>
        <begin position="236"/>
        <end position="324"/>
    </location>
</feature>
<dbReference type="GO" id="GO:0033818">
    <property type="term" value="F:beta-ketoacyl-acyl-carrier-protein synthase III activity"/>
    <property type="evidence" value="ECO:0007669"/>
    <property type="project" value="UniProtKB-UniRule"/>
</dbReference>
<dbReference type="InterPro" id="IPR004655">
    <property type="entry name" value="FabH"/>
</dbReference>
<dbReference type="Gene3D" id="3.40.47.10">
    <property type="match status" value="1"/>
</dbReference>
<protein>
    <recommendedName>
        <fullName evidence="3 12">Beta-ketoacyl-[acyl-carrier-protein] synthase III</fullName>
        <shortName evidence="12">Beta-ketoacyl-ACP synthase III</shortName>
        <shortName evidence="12">KAS III</shortName>
        <ecNumber evidence="3 12">2.3.1.180</ecNumber>
    </recommendedName>
    <alternativeName>
        <fullName evidence="12">3-oxoacyl-[acyl-carrier-protein] synthase 3</fullName>
    </alternativeName>
    <alternativeName>
        <fullName evidence="12">3-oxoacyl-[acyl-carrier-protein] synthase III</fullName>
    </alternativeName>
</protein>
<evidence type="ECO:0000256" key="8">
    <source>
        <dbReference type="ARBA" id="ARBA00023160"/>
    </source>
</evidence>
<feature type="active site" evidence="12">
    <location>
        <position position="252"/>
    </location>
</feature>
<dbReference type="NCBIfam" id="NF006829">
    <property type="entry name" value="PRK09352.1"/>
    <property type="match status" value="1"/>
</dbReference>
<gene>
    <name evidence="12" type="primary">fabH</name>
    <name evidence="15" type="ORF">EAH76_16965</name>
</gene>
<dbReference type="PANTHER" id="PTHR43091">
    <property type="entry name" value="3-OXOACYL-[ACYL-CARRIER-PROTEIN] SYNTHASE"/>
    <property type="match status" value="1"/>
</dbReference>
<evidence type="ECO:0000256" key="11">
    <source>
        <dbReference type="ARBA" id="ARBA00051096"/>
    </source>
</evidence>
<keyword evidence="6 12" id="KW-0276">Fatty acid metabolism</keyword>
<evidence type="ECO:0000256" key="5">
    <source>
        <dbReference type="ARBA" id="ARBA00022679"/>
    </source>
</evidence>
<dbReference type="SUPFAM" id="SSF53901">
    <property type="entry name" value="Thiolase-like"/>
    <property type="match status" value="1"/>
</dbReference>
<evidence type="ECO:0000256" key="4">
    <source>
        <dbReference type="ARBA" id="ARBA00022516"/>
    </source>
</evidence>
<reference evidence="15 16" key="1">
    <citation type="journal article" date="2019" name="Environ. Microbiol.">
        <title>Species interactions and distinct microbial communities in high Arctic permafrost affected cryosols are associated with the CH4 and CO2 gas fluxes.</title>
        <authorList>
            <person name="Altshuler I."/>
            <person name="Hamel J."/>
            <person name="Turney S."/>
            <person name="Magnuson E."/>
            <person name="Levesque R."/>
            <person name="Greer C."/>
            <person name="Whyte L.G."/>
        </authorList>
    </citation>
    <scope>NUCLEOTIDE SEQUENCE [LARGE SCALE GENOMIC DNA]</scope>
    <source>
        <strain evidence="15 16">E6.1</strain>
    </source>
</reference>
<dbReference type="EMBL" id="RCZC01000005">
    <property type="protein sequence ID" value="TPG51700.1"/>
    <property type="molecule type" value="Genomic_DNA"/>
</dbReference>
<dbReference type="GO" id="GO:0006633">
    <property type="term" value="P:fatty acid biosynthetic process"/>
    <property type="evidence" value="ECO:0007669"/>
    <property type="project" value="UniProtKB-UniRule"/>
</dbReference>
<dbReference type="OrthoDB" id="9815506at2"/>
<comment type="subunit">
    <text evidence="12">Homodimer.</text>
</comment>
<comment type="function">
    <text evidence="12">Catalyzes the condensation reaction of fatty acid synthesis by the addition to an acyl acceptor of two carbons from malonyl-ACP. Catalyzes the first condensation reaction which initiates fatty acid synthesis and may therefore play a role in governing the total rate of fatty acid production. Possesses both acetoacetyl-ACP synthase and acetyl transacylase activities. Its substrate specificity determines the biosynthesis of branched-chain and/or straight-chain of fatty acids.</text>
</comment>
<feature type="active site" evidence="12">
    <location>
        <position position="114"/>
    </location>
</feature>
<evidence type="ECO:0000256" key="6">
    <source>
        <dbReference type="ARBA" id="ARBA00022832"/>
    </source>
</evidence>
<comment type="pathway">
    <text evidence="1 12">Lipid metabolism; fatty acid biosynthesis.</text>
</comment>